<evidence type="ECO:0000313" key="4">
    <source>
        <dbReference type="Proteomes" id="UP000054498"/>
    </source>
</evidence>
<keyword evidence="4" id="KW-1185">Reference proteome</keyword>
<accession>A0A0D2MV86</accession>
<name>A0A0D2MV86_9CHLO</name>
<evidence type="ECO:0000256" key="2">
    <source>
        <dbReference type="SAM" id="MobiDB-lite"/>
    </source>
</evidence>
<dbReference type="RefSeq" id="XP_013897290.1">
    <property type="nucleotide sequence ID" value="XM_014041836.1"/>
</dbReference>
<evidence type="ECO:0000256" key="1">
    <source>
        <dbReference type="SAM" id="Coils"/>
    </source>
</evidence>
<keyword evidence="1" id="KW-0175">Coiled coil</keyword>
<feature type="region of interest" description="Disordered" evidence="2">
    <location>
        <begin position="503"/>
        <end position="533"/>
    </location>
</feature>
<dbReference type="GeneID" id="25742566"/>
<reference evidence="3 4" key="1">
    <citation type="journal article" date="2013" name="BMC Genomics">
        <title>Reconstruction of the lipid metabolism for the microalga Monoraphidium neglectum from its genome sequence reveals characteristics suitable for biofuel production.</title>
        <authorList>
            <person name="Bogen C."/>
            <person name="Al-Dilaimi A."/>
            <person name="Albersmeier A."/>
            <person name="Wichmann J."/>
            <person name="Grundmann M."/>
            <person name="Rupp O."/>
            <person name="Lauersen K.J."/>
            <person name="Blifernez-Klassen O."/>
            <person name="Kalinowski J."/>
            <person name="Goesmann A."/>
            <person name="Mussgnug J.H."/>
            <person name="Kruse O."/>
        </authorList>
    </citation>
    <scope>NUCLEOTIDE SEQUENCE [LARGE SCALE GENOMIC DNA]</scope>
    <source>
        <strain evidence="3 4">SAG 48.87</strain>
    </source>
</reference>
<protein>
    <submittedName>
        <fullName evidence="3">Uncharacterized protein</fullName>
    </submittedName>
</protein>
<feature type="region of interest" description="Disordered" evidence="2">
    <location>
        <begin position="628"/>
        <end position="723"/>
    </location>
</feature>
<organism evidence="3 4">
    <name type="scientific">Monoraphidium neglectum</name>
    <dbReference type="NCBI Taxonomy" id="145388"/>
    <lineage>
        <taxon>Eukaryota</taxon>
        <taxon>Viridiplantae</taxon>
        <taxon>Chlorophyta</taxon>
        <taxon>core chlorophytes</taxon>
        <taxon>Chlorophyceae</taxon>
        <taxon>CS clade</taxon>
        <taxon>Sphaeropleales</taxon>
        <taxon>Selenastraceae</taxon>
        <taxon>Monoraphidium</taxon>
    </lineage>
</organism>
<gene>
    <name evidence="3" type="ORF">MNEG_9691</name>
</gene>
<evidence type="ECO:0000313" key="3">
    <source>
        <dbReference type="EMBL" id="KIY98270.1"/>
    </source>
</evidence>
<feature type="compositionally biased region" description="Acidic residues" evidence="2">
    <location>
        <begin position="713"/>
        <end position="723"/>
    </location>
</feature>
<feature type="coiled-coil region" evidence="1">
    <location>
        <begin position="544"/>
        <end position="574"/>
    </location>
</feature>
<dbReference type="Proteomes" id="UP000054498">
    <property type="component" value="Unassembled WGS sequence"/>
</dbReference>
<dbReference type="AlphaFoldDB" id="A0A0D2MV86"/>
<sequence length="723" mass="74707">MAPSTNALGQGSHNGAHAKEAKALILAEFERAGWTAPAEVRVFPGSVRPDGIGRPGSLPTWKAKITAATVEDAHQIFTHAAPALSLPWWTPSGEVKWGGVIPTAPQPPPDPEIRPAYEVVATLATSKVGLDFMEAAGSASQALAAHTAASDLGLSDKSVPGFLLQPPSAALMEAASAALEHPGLDVLNLQQLTPMGGNKYKVRMGSAQAAAHLREAEESIRVEWQEWDGSKTWLTITPHPKESGVLPTSLTRHAVEVGPFHSAHLAPKATRGAVLRPVFAALDANARGAVAATPAMPANSPIKAGAANPEQPVIFVRRAEQPYDVKSLCDMTEQEAPQFVTLNSGVPLSRLPEDLVLSLSARGGMPLTLLPADSRSASLLVLGIPFGAAITPYRGGDPLWVRMAASSSGGRSPIITAPVLTDGSSSLKQKQRQACVLVIAAHGGLSAAEGERLSGGKEGKVEWKRLTFSWRDSINEPLVAPAALTTAAELEGFQGLLSFSDDEMEEEVPDKPDAGAAGDADGADGADGAAERQAALAEAVEGGNSLLEETNTAAEQAMRLAERARAAAEAARAAAAAADGGSEEHAAMAKRVQDAATAADRAADGAREEAAALGPVITAANALLDRARRGPALADMRLSARAVARGGRRSASQHRREAAGNAQPFGGGMGEEGEASPPRASEAEAGGKRQPGEHPTTTPSKGGPRGRPRVLDGDGDTEVPDQE</sequence>
<feature type="compositionally biased region" description="Basic and acidic residues" evidence="2">
    <location>
        <begin position="681"/>
        <end position="692"/>
    </location>
</feature>
<dbReference type="EMBL" id="KK102245">
    <property type="protein sequence ID" value="KIY98270.1"/>
    <property type="molecule type" value="Genomic_DNA"/>
</dbReference>
<proteinExistence type="predicted"/>
<dbReference type="KEGG" id="mng:MNEG_9691"/>